<evidence type="ECO:0000256" key="1">
    <source>
        <dbReference type="ARBA" id="ARBA00007637"/>
    </source>
</evidence>
<dbReference type="InterPro" id="IPR001509">
    <property type="entry name" value="Epimerase_deHydtase"/>
</dbReference>
<name>A0A2H0XBJ1_UNCKA</name>
<dbReference type="PANTHER" id="PTHR43000">
    <property type="entry name" value="DTDP-D-GLUCOSE 4,6-DEHYDRATASE-RELATED"/>
    <property type="match status" value="1"/>
</dbReference>
<dbReference type="SUPFAM" id="SSF51735">
    <property type="entry name" value="NAD(P)-binding Rossmann-fold domains"/>
    <property type="match status" value="1"/>
</dbReference>
<sequence>MKILVTGCAGFIGSDLTEYFLNKGYEVVGIDNFNNFYDPKIKEFNISEFKEHSKFKLCRTDITDRVALWKVFEENEIEGIAHFAAYAGVTQSNADPNTWVYNNIDGTSNLAEFAVKKGVKSFVFSSTSSVYGANTVPYKEEMSTDGPLGIYPASKKAGEVLLYAYSSCFNLNVTILRFFNPIGPRLRPDMAIPKLIRAAEYGYTFTLYQGTESSRDYTYIQHMMEAVEAGLTKPFKYEVLNIGSSNPVTLKDLLESAERVTGKKIKTVREDRPGQMQVTCADTGKAKRLIGYSPTITLDQMMEKYYDWFLKQPEWYKKGEKSWTV</sequence>
<evidence type="ECO:0000259" key="2">
    <source>
        <dbReference type="Pfam" id="PF01370"/>
    </source>
</evidence>
<gene>
    <name evidence="3" type="ORF">COT50_02830</name>
</gene>
<dbReference type="Pfam" id="PF01370">
    <property type="entry name" value="Epimerase"/>
    <property type="match status" value="1"/>
</dbReference>
<proteinExistence type="inferred from homology"/>
<dbReference type="EMBL" id="PEYU01000064">
    <property type="protein sequence ID" value="PIS22276.1"/>
    <property type="molecule type" value="Genomic_DNA"/>
</dbReference>
<dbReference type="Gene3D" id="3.40.50.720">
    <property type="entry name" value="NAD(P)-binding Rossmann-like Domain"/>
    <property type="match status" value="1"/>
</dbReference>
<protein>
    <submittedName>
        <fullName evidence="3">Epimerase</fullName>
    </submittedName>
</protein>
<reference evidence="4" key="1">
    <citation type="submission" date="2017-09" db="EMBL/GenBank/DDBJ databases">
        <title>Depth-based differentiation of microbial function through sediment-hosted aquifers and enrichment of novel symbionts in the deep terrestrial subsurface.</title>
        <authorList>
            <person name="Probst A.J."/>
            <person name="Ladd B."/>
            <person name="Jarett J.K."/>
            <person name="Geller-Mcgrath D.E."/>
            <person name="Sieber C.M.K."/>
            <person name="Emerson J.B."/>
            <person name="Anantharaman K."/>
            <person name="Thomas B.C."/>
            <person name="Malmstrom R."/>
            <person name="Stieglmeier M."/>
            <person name="Klingl A."/>
            <person name="Woyke T."/>
            <person name="Ryan C.M."/>
            <person name="Banfield J.F."/>
        </authorList>
    </citation>
    <scope>NUCLEOTIDE SEQUENCE [LARGE SCALE GENOMIC DNA]</scope>
</reference>
<feature type="domain" description="NAD-dependent epimerase/dehydratase" evidence="2">
    <location>
        <begin position="3"/>
        <end position="243"/>
    </location>
</feature>
<comment type="similarity">
    <text evidence="1">Belongs to the NAD(P)-dependent epimerase/dehydratase family.</text>
</comment>
<accession>A0A2H0XBJ1</accession>
<comment type="caution">
    <text evidence="3">The sequence shown here is derived from an EMBL/GenBank/DDBJ whole genome shotgun (WGS) entry which is preliminary data.</text>
</comment>
<dbReference type="PRINTS" id="PR01713">
    <property type="entry name" value="NUCEPIMERASE"/>
</dbReference>
<dbReference type="AlphaFoldDB" id="A0A2H0XBJ1"/>
<evidence type="ECO:0000313" key="3">
    <source>
        <dbReference type="EMBL" id="PIS22276.1"/>
    </source>
</evidence>
<dbReference type="InterPro" id="IPR036291">
    <property type="entry name" value="NAD(P)-bd_dom_sf"/>
</dbReference>
<organism evidence="3 4">
    <name type="scientific">candidate division WWE3 bacterium CG08_land_8_20_14_0_20_41_10</name>
    <dbReference type="NCBI Taxonomy" id="1975085"/>
    <lineage>
        <taxon>Bacteria</taxon>
        <taxon>Katanobacteria</taxon>
    </lineage>
</organism>
<evidence type="ECO:0000313" key="4">
    <source>
        <dbReference type="Proteomes" id="UP000231252"/>
    </source>
</evidence>
<dbReference type="Proteomes" id="UP000231252">
    <property type="component" value="Unassembled WGS sequence"/>
</dbReference>
<dbReference type="Gene3D" id="3.90.25.10">
    <property type="entry name" value="UDP-galactose 4-epimerase, domain 1"/>
    <property type="match status" value="1"/>
</dbReference>